<organism evidence="1 2">
    <name type="scientific">Scophthalmus maximus</name>
    <name type="common">Turbot</name>
    <name type="synonym">Psetta maxima</name>
    <dbReference type="NCBI Taxonomy" id="52904"/>
    <lineage>
        <taxon>Eukaryota</taxon>
        <taxon>Metazoa</taxon>
        <taxon>Chordata</taxon>
        <taxon>Craniata</taxon>
        <taxon>Vertebrata</taxon>
        <taxon>Euteleostomi</taxon>
        <taxon>Actinopterygii</taxon>
        <taxon>Neopterygii</taxon>
        <taxon>Teleostei</taxon>
        <taxon>Neoteleostei</taxon>
        <taxon>Acanthomorphata</taxon>
        <taxon>Carangaria</taxon>
        <taxon>Pleuronectiformes</taxon>
        <taxon>Pleuronectoidei</taxon>
        <taxon>Scophthalmidae</taxon>
        <taxon>Scophthalmus</taxon>
    </lineage>
</organism>
<dbReference type="AlphaFoldDB" id="A0A6A4TSN1"/>
<dbReference type="EMBL" id="VEVO01000001">
    <property type="protein sequence ID" value="KAF0046600.1"/>
    <property type="molecule type" value="Genomic_DNA"/>
</dbReference>
<dbReference type="Proteomes" id="UP000438429">
    <property type="component" value="Unassembled WGS sequence"/>
</dbReference>
<protein>
    <submittedName>
        <fullName evidence="1">Uncharacterized protein</fullName>
    </submittedName>
</protein>
<evidence type="ECO:0000313" key="2">
    <source>
        <dbReference type="Proteomes" id="UP000438429"/>
    </source>
</evidence>
<evidence type="ECO:0000313" key="1">
    <source>
        <dbReference type="EMBL" id="KAF0046600.1"/>
    </source>
</evidence>
<accession>A0A6A4TSN1</accession>
<gene>
    <name evidence="1" type="ORF">F2P81_000233</name>
</gene>
<comment type="caution">
    <text evidence="1">The sequence shown here is derived from an EMBL/GenBank/DDBJ whole genome shotgun (WGS) entry which is preliminary data.</text>
</comment>
<name>A0A6A4TSN1_SCOMX</name>
<reference evidence="1 2" key="1">
    <citation type="submission" date="2019-06" db="EMBL/GenBank/DDBJ databases">
        <title>Draft genomes of female and male turbot (Scophthalmus maximus).</title>
        <authorList>
            <person name="Xu H."/>
            <person name="Xu X.-W."/>
            <person name="Shao C."/>
            <person name="Chen S."/>
        </authorList>
    </citation>
    <scope>NUCLEOTIDE SEQUENCE [LARGE SCALE GENOMIC DNA]</scope>
    <source>
        <strain evidence="1">Ysfricsl-2016a</strain>
        <tissue evidence="1">Blood</tissue>
    </source>
</reference>
<sequence>MLLMPLWSLVARWSDGMSFTRGSERREPAQSADVNMGKFTAEVSKSRFHSSLHRQVGTGDGERFEAKQGYETKHVRRCQLQGCGEEMNMPATRQIRNRVTSSPWTEKQGKLIRPLWNQRQRQKRLTWAVEKKNWAVAQRSNVLSFQMKWIRFGNDDVSSYFAHCCLVLRLYARNYNNNGGCIPVSSAFGLHCRV</sequence>
<proteinExistence type="predicted"/>